<reference evidence="11" key="1">
    <citation type="submission" date="2023-11" db="EMBL/GenBank/DDBJ databases">
        <authorList>
            <person name="Alioto T."/>
            <person name="Alioto T."/>
            <person name="Gomez Garrido J."/>
        </authorList>
    </citation>
    <scope>NUCLEOTIDE SEQUENCE</scope>
</reference>
<evidence type="ECO:0000256" key="4">
    <source>
        <dbReference type="ARBA" id="ARBA00023172"/>
    </source>
</evidence>
<comment type="similarity">
    <text evidence="2 7">Belongs to the NSE4 family.</text>
</comment>
<evidence type="ECO:0000313" key="11">
    <source>
        <dbReference type="EMBL" id="CAK4032923.1"/>
    </source>
</evidence>
<evidence type="ECO:0000259" key="10">
    <source>
        <dbReference type="Pfam" id="PF15412"/>
    </source>
</evidence>
<dbReference type="Proteomes" id="UP001296104">
    <property type="component" value="Unassembled WGS sequence"/>
</dbReference>
<dbReference type="Pfam" id="PF08743">
    <property type="entry name" value="Nse4_C"/>
    <property type="match status" value="1"/>
</dbReference>
<feature type="compositionally biased region" description="Basic and acidic residues" evidence="8">
    <location>
        <begin position="281"/>
        <end position="300"/>
    </location>
</feature>
<feature type="region of interest" description="Disordered" evidence="8">
    <location>
        <begin position="203"/>
        <end position="234"/>
    </location>
</feature>
<evidence type="ECO:0000256" key="7">
    <source>
        <dbReference type="RuleBase" id="RU365071"/>
    </source>
</evidence>
<feature type="domain" description="Nse4/EID protein Nse3/MAGE-binding" evidence="10">
    <location>
        <begin position="160"/>
        <end position="209"/>
    </location>
</feature>
<feature type="compositionally biased region" description="Basic and acidic residues" evidence="8">
    <location>
        <begin position="91"/>
        <end position="109"/>
    </location>
</feature>
<sequence>MARLNTRRSSFPASRSLSSPPSSSQSDQENNDPSEAPRRDKGKQRATDMPPSRNRSLPTPSTEGSDGSRGQKRKRPQLTQPSDIPDELDENDAKYNRYFDPDQNPEARRQVKRKSRALHRDFHENRDELLKDDCDGLRQTVLQANNVFRNIKQTNDATVDSRLFVDVSKLALKKTQEAVRGDTSSGLDIDDFLNKCLSFMKNGGQADAEDQPQTQTQRRRTQLDEDDLDEDEPDHTQFDWELLGQHACFPYNARPACPSFLLGPLSVEKKVRKQTQRSARQTKDTNAKEARPEALTKDDLSQSDQNSLSAICGNIKKHLSAHIQKEAKAMERKFSSEAELATEAGKYWLRRHRITRYGGPVLFDYVINPRSFGQTVENMFYISFLIKEGYAGIASDDDGMPVLTEAEPMDVNQKRAQNIQRHQAVFSLDYSTWQKLIQAFDITESMIAHRDEGEQIQVGSRGWYS</sequence>
<evidence type="ECO:0000256" key="5">
    <source>
        <dbReference type="ARBA" id="ARBA00023204"/>
    </source>
</evidence>
<dbReference type="GO" id="GO:0006310">
    <property type="term" value="P:DNA recombination"/>
    <property type="evidence" value="ECO:0007669"/>
    <property type="project" value="UniProtKB-UniRule"/>
</dbReference>
<comment type="function">
    <text evidence="7">Component of the SMC5-SMC6 complex, that promotes sister chromatid alignment after DNA damage and facilitates double-stranded DNA breaks (DSBs) repair via homologous recombination between sister chromatids.</text>
</comment>
<evidence type="ECO:0000256" key="2">
    <source>
        <dbReference type="ARBA" id="ARBA00008997"/>
    </source>
</evidence>
<evidence type="ECO:0000259" key="9">
    <source>
        <dbReference type="Pfam" id="PF08743"/>
    </source>
</evidence>
<keyword evidence="3 7" id="KW-0227">DNA damage</keyword>
<organism evidence="11 12">
    <name type="scientific">Lecanosticta acicola</name>
    <dbReference type="NCBI Taxonomy" id="111012"/>
    <lineage>
        <taxon>Eukaryota</taxon>
        <taxon>Fungi</taxon>
        <taxon>Dikarya</taxon>
        <taxon>Ascomycota</taxon>
        <taxon>Pezizomycotina</taxon>
        <taxon>Dothideomycetes</taxon>
        <taxon>Dothideomycetidae</taxon>
        <taxon>Mycosphaerellales</taxon>
        <taxon>Mycosphaerellaceae</taxon>
        <taxon>Lecanosticta</taxon>
    </lineage>
</organism>
<dbReference type="InterPro" id="IPR014854">
    <property type="entry name" value="Nse4_C"/>
</dbReference>
<evidence type="ECO:0000256" key="1">
    <source>
        <dbReference type="ARBA" id="ARBA00004123"/>
    </source>
</evidence>
<dbReference type="GO" id="GO:0006281">
    <property type="term" value="P:DNA repair"/>
    <property type="evidence" value="ECO:0007669"/>
    <property type="project" value="UniProtKB-UniRule"/>
</dbReference>
<keyword evidence="6 7" id="KW-0539">Nucleus</keyword>
<feature type="domain" description="Non-structural maintenance of chromosome element 4 C-terminal" evidence="9">
    <location>
        <begin position="362"/>
        <end position="447"/>
    </location>
</feature>
<feature type="compositionally biased region" description="Basic and acidic residues" evidence="8">
    <location>
        <begin position="35"/>
        <end position="46"/>
    </location>
</feature>
<dbReference type="InterPro" id="IPR027786">
    <property type="entry name" value="Nse4/EID"/>
</dbReference>
<dbReference type="AlphaFoldDB" id="A0AAI8Z5N4"/>
<dbReference type="InterPro" id="IPR029225">
    <property type="entry name" value="Nse4_Nse3-bd"/>
</dbReference>
<feature type="region of interest" description="Disordered" evidence="8">
    <location>
        <begin position="1"/>
        <end position="119"/>
    </location>
</feature>
<feature type="region of interest" description="Disordered" evidence="8">
    <location>
        <begin position="272"/>
        <end position="302"/>
    </location>
</feature>
<gene>
    <name evidence="11" type="ORF">LECACI_7A008081</name>
</gene>
<evidence type="ECO:0000313" key="12">
    <source>
        <dbReference type="Proteomes" id="UP001296104"/>
    </source>
</evidence>
<comment type="subcellular location">
    <subcellularLocation>
        <location evidence="1 7">Nucleus</location>
    </subcellularLocation>
</comment>
<comment type="caution">
    <text evidence="11">The sequence shown here is derived from an EMBL/GenBank/DDBJ whole genome shotgun (WGS) entry which is preliminary data.</text>
</comment>
<comment type="subunit">
    <text evidence="7">Component of the SMC5-SMC6 complex.</text>
</comment>
<keyword evidence="12" id="KW-1185">Reference proteome</keyword>
<evidence type="ECO:0000256" key="3">
    <source>
        <dbReference type="ARBA" id="ARBA00022763"/>
    </source>
</evidence>
<evidence type="ECO:0000256" key="8">
    <source>
        <dbReference type="SAM" id="MobiDB-lite"/>
    </source>
</evidence>
<dbReference type="GO" id="GO:0030915">
    <property type="term" value="C:Smc5-Smc6 complex"/>
    <property type="evidence" value="ECO:0007669"/>
    <property type="project" value="UniProtKB-UniRule"/>
</dbReference>
<dbReference type="PANTHER" id="PTHR16140">
    <property type="entry name" value="NON-STRUCTURAL MAINTENANCE OF CHROMOSOMES ELEMENT 4"/>
    <property type="match status" value="1"/>
</dbReference>
<accession>A0AAI8Z5N4</accession>
<feature type="compositionally biased region" description="Low complexity" evidence="8">
    <location>
        <begin position="7"/>
        <end position="26"/>
    </location>
</feature>
<feature type="compositionally biased region" description="Acidic residues" evidence="8">
    <location>
        <begin position="224"/>
        <end position="233"/>
    </location>
</feature>
<name>A0AAI8Z5N4_9PEZI</name>
<protein>
    <recommendedName>
        <fullName evidence="7">Non-structural maintenance of chromosomes element 4</fullName>
    </recommendedName>
</protein>
<evidence type="ECO:0000256" key="6">
    <source>
        <dbReference type="ARBA" id="ARBA00023242"/>
    </source>
</evidence>
<keyword evidence="5 7" id="KW-0234">DNA repair</keyword>
<feature type="compositionally biased region" description="Polar residues" evidence="8">
    <location>
        <begin position="53"/>
        <end position="65"/>
    </location>
</feature>
<dbReference type="EMBL" id="CAVMBE010000074">
    <property type="protein sequence ID" value="CAK4032923.1"/>
    <property type="molecule type" value="Genomic_DNA"/>
</dbReference>
<dbReference type="GO" id="GO:0005634">
    <property type="term" value="C:nucleus"/>
    <property type="evidence" value="ECO:0007669"/>
    <property type="project" value="UniProtKB-SubCell"/>
</dbReference>
<proteinExistence type="inferred from homology"/>
<dbReference type="PANTHER" id="PTHR16140:SF0">
    <property type="entry name" value="NON-STRUCTURAL MAINTENANCE OF CHROMOSOMES ELEMENT 4"/>
    <property type="match status" value="1"/>
</dbReference>
<keyword evidence="4 7" id="KW-0233">DNA recombination</keyword>
<dbReference type="Pfam" id="PF15412">
    <property type="entry name" value="Nse4-Nse3_bdg"/>
    <property type="match status" value="1"/>
</dbReference>